<evidence type="ECO:0000313" key="3">
    <source>
        <dbReference type="EMBL" id="OWQ95150.1"/>
    </source>
</evidence>
<dbReference type="EMBL" id="NISJ01000008">
    <property type="protein sequence ID" value="OWQ95150.1"/>
    <property type="molecule type" value="Genomic_DNA"/>
</dbReference>
<keyword evidence="1" id="KW-0732">Signal</keyword>
<evidence type="ECO:0000256" key="1">
    <source>
        <dbReference type="SAM" id="SignalP"/>
    </source>
</evidence>
<sequence>MGEKRAMLFGGFSFLFVAGLAAPSVVAPPAPPSTASLAVQGRPASNPGTWVTTGDYPAIAMRERREGATGFRLTYDASGVPQKCDIISSSGHAVLDARTCELVMIRARFEPGRDAAGRALGGTYSNRVRWSLPETGPDMGEPFPFAESGNMALDYLVDATGAVARCDVRIHGLVGEGADQSDVGDPCVEIRAAAPYPPPHDRDGKPVARRYRMTMDVIVEDIGAEDTPPK</sequence>
<organism evidence="3 4">
    <name type="scientific">Sphingopyxis witflariensis</name>
    <dbReference type="NCBI Taxonomy" id="173675"/>
    <lineage>
        <taxon>Bacteria</taxon>
        <taxon>Pseudomonadati</taxon>
        <taxon>Pseudomonadota</taxon>
        <taxon>Alphaproteobacteria</taxon>
        <taxon>Sphingomonadales</taxon>
        <taxon>Sphingomonadaceae</taxon>
        <taxon>Sphingopyxis</taxon>
    </lineage>
</organism>
<accession>A0A2D0AN16</accession>
<dbReference type="RefSeq" id="WP_088473479.1">
    <property type="nucleotide sequence ID" value="NZ_NISJ01000008.1"/>
</dbReference>
<dbReference type="OrthoDB" id="7585155at2"/>
<name>A0A2D0AN16_9SPHN</name>
<keyword evidence="4" id="KW-1185">Reference proteome</keyword>
<dbReference type="Pfam" id="PF03544">
    <property type="entry name" value="TonB_C"/>
    <property type="match status" value="1"/>
</dbReference>
<dbReference type="Proteomes" id="UP000197097">
    <property type="component" value="Unassembled WGS sequence"/>
</dbReference>
<dbReference type="SUPFAM" id="SSF74653">
    <property type="entry name" value="TolA/TonB C-terminal domain"/>
    <property type="match status" value="1"/>
</dbReference>
<protein>
    <recommendedName>
        <fullName evidence="2">TonB C-terminal domain-containing protein</fullName>
    </recommendedName>
</protein>
<evidence type="ECO:0000259" key="2">
    <source>
        <dbReference type="Pfam" id="PF03544"/>
    </source>
</evidence>
<evidence type="ECO:0000313" key="4">
    <source>
        <dbReference type="Proteomes" id="UP000197097"/>
    </source>
</evidence>
<feature type="domain" description="TonB C-terminal" evidence="2">
    <location>
        <begin position="55"/>
        <end position="132"/>
    </location>
</feature>
<dbReference type="InterPro" id="IPR037682">
    <property type="entry name" value="TonB_C"/>
</dbReference>
<feature type="chain" id="PRO_5012112822" description="TonB C-terminal domain-containing protein" evidence="1">
    <location>
        <begin position="28"/>
        <end position="230"/>
    </location>
</feature>
<gene>
    <name evidence="3" type="ORF">CDQ91_14640</name>
</gene>
<proteinExistence type="predicted"/>
<comment type="caution">
    <text evidence="3">The sequence shown here is derived from an EMBL/GenBank/DDBJ whole genome shotgun (WGS) entry which is preliminary data.</text>
</comment>
<reference evidence="3 4" key="1">
    <citation type="journal article" date="2002" name="Int. J. Syst. Evol. Microbiol.">
        <title>Sphingopyxis witflariensis sp. nov., isolated from activated sludge.</title>
        <authorList>
            <person name="Kampfer P."/>
            <person name="Witzenberger R."/>
            <person name="Denner E.B."/>
            <person name="Busse H.J."/>
            <person name="Neef A."/>
        </authorList>
    </citation>
    <scope>NUCLEOTIDE SEQUENCE [LARGE SCALE GENOMIC DNA]</scope>
    <source>
        <strain evidence="3 4">DSM 14551</strain>
    </source>
</reference>
<dbReference type="Gene3D" id="3.30.1150.10">
    <property type="match status" value="1"/>
</dbReference>
<feature type="signal peptide" evidence="1">
    <location>
        <begin position="1"/>
        <end position="27"/>
    </location>
</feature>
<dbReference type="AlphaFoldDB" id="A0A2D0AN16"/>
<dbReference type="GO" id="GO:0055085">
    <property type="term" value="P:transmembrane transport"/>
    <property type="evidence" value="ECO:0007669"/>
    <property type="project" value="InterPro"/>
</dbReference>